<dbReference type="Proteomes" id="UP000295765">
    <property type="component" value="Unassembled WGS sequence"/>
</dbReference>
<keyword evidence="1" id="KW-0067">ATP-binding</keyword>
<keyword evidence="6" id="KW-1185">Reference proteome</keyword>
<sequence>MGAAFDQALRAYLLGQADPRDLADAFDADRAAGAELRPMLALLDRAIAAGKLDPELGPLLRARVPAAVLQAVEGPSAARAPTLPVPPSPGEPEPDLTLIAVPPAVTPAPAPASPTPPPTPPAVDGGVTAFTPPRPATPPAADVGASTRPLQAVVSRPDAPPPPPGATAGDAPTRQRPAVVLPGATPAPPASAETPPPAGGDDITVVFAPHPAAPISGRSFGSPLTGGTGGTGGTSAISGSGVSGGVGGASAISGGTGTGADRTQVRSRSGGGYAGAPVFNDRPLDVGDVLKDRFLLEAKLGEGGMGQVFKALDMRREAARDIDPYVAVKVLSPEFSRHPDAVITLQRETKKVQNLASDHVIRVYDFDQDTTRIPTISFMTMELLEGEPLDRYIKQEVPREGLDYATARPIIAALAEGLGYAHRRGLVHSDFKPGNAFITRKGEVKVLDFGIARIANEEQARRETFDAGGLGARTPAYASPEMFDGAEPDPRDDIFALACVSYELLGGRHPFERKSAQKVREAGLKPLPIKHLSKRQWQALERGLALDRAARTPTCEAFLQGLDGDVQRHGGGSRRGLIIGAAGAGVAIIALVATGPLQNYLNERRVAALREEIAAGDGRAEAALASLAELSDDTRRQVLADDALRDELIRLVLAQADAEVDEAAGRYDFDAAAARLKQALAWYPRDADLVQRSRALEERRDRLLNELNQAFTRALDENLLGPEAGPDGVKGVLERLAGVDPAHPLLKDPRIAPAYAAAAEAALARNDLDLTRDLLAEAATLVPDDPALAEIGGRLRLATERALRDQQVANLVASLEGFQPRTLADFLSRRDDLIRLARLAPDHPRRQALDAALQNALDAALKAAQASRDWQGARALLAEYEPLLTQGWLAERARTLSDAENALRDRFGALEEDIRRQVGGGRFDAAREGLNRLVAEAAPAATIERTRDLIARGWLDSARQHRAARRFDAARQALAQARELSPGAALSEALAREAEDVAQAEQAARQQLAEAERQRLEQTRAQALDAARTRFDSAVTAIQSGGSGASEALAALDDLARLAPTDPLVSSGRERIAGRLAELAQAQVDSGALDAAAASLRDGLRLLPESERLVQAQAQVERARQAARGAEEARRISDTYARLDTRLAKPFSGTDWGRGVYADLRELESRVAAGDPELARRREQLLQAYAAAIDAALAAQRFSDARSQLAEAGRLLPEANLTALRTRIDGAETAFRDDQEKRRVQATIDGLRQDFATRIKANDPEAARRTLAQLGPLLPATDPFLTQQAPRDLIDAYLRLAARDADRKRYDRALATLARGLDAFPDQAELKAKVDEYRREGAFGEIEDALDKGAPDALAGLDRKLRDAQRLFPDEYARRAADWPRDFAKRVNKQAEKDPGGALALLDAGRKLFPDAKELAAITITVQVQPSKFAPRGNDLVAAGKLGEADRVLAQGRKAEGDHPELKALEDAIAQKRDKAEAAHDAYLRAFKRKELDTAKQQLDAALALWVDNTTWLGEQQALQAKPEEQPVAPEVAKPAPGKPAPPGADPCQARLAGQGRRPYGVCTDALNGGGKGPDLVVVPAGGGNGTPFAIGKYEVSYEEMSAFCRSAGCSVKGGPGLPAVGVSARDAERYVQWLSQQSGFSYRVPSAAEWRFAAEAGGLPPADYNCRLSDGTKVLKGQSLLPARTGQSNGWGLVNVLGNAQELVKGGAAMGGAFTDSFSTCSASLSKAADADSTGLRVARALK</sequence>
<feature type="binding site" evidence="1">
    <location>
        <position position="329"/>
    </location>
    <ligand>
        <name>ATP</name>
        <dbReference type="ChEBI" id="CHEBI:30616"/>
    </ligand>
</feature>
<feature type="domain" description="Protein kinase" evidence="4">
    <location>
        <begin position="294"/>
        <end position="563"/>
    </location>
</feature>
<dbReference type="PANTHER" id="PTHR24348">
    <property type="entry name" value="SERINE/THREONINE-PROTEIN KINASE UNC-51-RELATED"/>
    <property type="match status" value="1"/>
</dbReference>
<feature type="compositionally biased region" description="Pro residues" evidence="3">
    <location>
        <begin position="185"/>
        <end position="198"/>
    </location>
</feature>
<keyword evidence="1" id="KW-0547">Nucleotide-binding</keyword>
<gene>
    <name evidence="5" type="ORF">EV699_1243</name>
</gene>
<dbReference type="PROSITE" id="PS50890">
    <property type="entry name" value="PUA"/>
    <property type="match status" value="1"/>
</dbReference>
<feature type="coiled-coil region" evidence="2">
    <location>
        <begin position="990"/>
        <end position="1026"/>
    </location>
</feature>
<evidence type="ECO:0000256" key="1">
    <source>
        <dbReference type="PROSITE-ProRule" id="PRU10141"/>
    </source>
</evidence>
<dbReference type="SUPFAM" id="SSF56436">
    <property type="entry name" value="C-type lectin-like"/>
    <property type="match status" value="1"/>
</dbReference>
<feature type="compositionally biased region" description="Low complexity" evidence="3">
    <location>
        <begin position="1526"/>
        <end position="1536"/>
    </location>
</feature>
<dbReference type="Gene3D" id="3.90.1580.10">
    <property type="entry name" value="paralog of FGE (formylglycine-generating enzyme)"/>
    <property type="match status" value="1"/>
</dbReference>
<feature type="region of interest" description="Disordered" evidence="3">
    <location>
        <begin position="103"/>
        <end position="276"/>
    </location>
</feature>
<dbReference type="GO" id="GO:0004674">
    <property type="term" value="F:protein serine/threonine kinase activity"/>
    <property type="evidence" value="ECO:0007669"/>
    <property type="project" value="UniProtKB-KW"/>
</dbReference>
<evidence type="ECO:0000259" key="4">
    <source>
        <dbReference type="PROSITE" id="PS50011"/>
    </source>
</evidence>
<dbReference type="GO" id="GO:0005524">
    <property type="term" value="F:ATP binding"/>
    <property type="evidence" value="ECO:0007669"/>
    <property type="project" value="UniProtKB-UniRule"/>
</dbReference>
<dbReference type="Pfam" id="PF03781">
    <property type="entry name" value="FGE-sulfatase"/>
    <property type="match status" value="1"/>
</dbReference>
<dbReference type="PANTHER" id="PTHR24348:SF68">
    <property type="entry name" value="SERINE_THREONINE-PROTEIN KINASE ATG1C"/>
    <property type="match status" value="1"/>
</dbReference>
<comment type="caution">
    <text evidence="5">The sequence shown here is derived from an EMBL/GenBank/DDBJ whole genome shotgun (WGS) entry which is preliminary data.</text>
</comment>
<evidence type="ECO:0000313" key="6">
    <source>
        <dbReference type="Proteomes" id="UP000295765"/>
    </source>
</evidence>
<feature type="compositionally biased region" description="Gly residues" evidence="3">
    <location>
        <begin position="241"/>
        <end position="258"/>
    </location>
</feature>
<dbReference type="Gene3D" id="3.30.200.20">
    <property type="entry name" value="Phosphorylase Kinase, domain 1"/>
    <property type="match status" value="1"/>
</dbReference>
<keyword evidence="2" id="KW-0175">Coiled coil</keyword>
<keyword evidence="5" id="KW-0808">Transferase</keyword>
<dbReference type="InterPro" id="IPR000719">
    <property type="entry name" value="Prot_kinase_dom"/>
</dbReference>
<dbReference type="InterPro" id="IPR017441">
    <property type="entry name" value="Protein_kinase_ATP_BS"/>
</dbReference>
<reference evidence="5 6" key="1">
    <citation type="submission" date="2019-03" db="EMBL/GenBank/DDBJ databases">
        <title>Genomic Encyclopedia of Type Strains, Phase IV (KMG-IV): sequencing the most valuable type-strain genomes for metagenomic binning, comparative biology and taxonomic classification.</title>
        <authorList>
            <person name="Goeker M."/>
        </authorList>
    </citation>
    <scope>NUCLEOTIDE SEQUENCE [LARGE SCALE GENOMIC DNA]</scope>
    <source>
        <strain evidence="5 6">DSM 25287</strain>
    </source>
</reference>
<keyword evidence="5" id="KW-0723">Serine/threonine-protein kinase</keyword>
<dbReference type="RefSeq" id="WP_132545229.1">
    <property type="nucleotide sequence ID" value="NZ_SLWY01000024.1"/>
</dbReference>
<dbReference type="InterPro" id="IPR016187">
    <property type="entry name" value="CTDL_fold"/>
</dbReference>
<accession>A0A4R2L2T4</accession>
<name>A0A4R2L2T4_9GAMM</name>
<dbReference type="PROSITE" id="PS50011">
    <property type="entry name" value="PROTEIN_KINASE_DOM"/>
    <property type="match status" value="1"/>
</dbReference>
<feature type="region of interest" description="Disordered" evidence="3">
    <location>
        <begin position="1518"/>
        <end position="1552"/>
    </location>
</feature>
<protein>
    <submittedName>
        <fullName evidence="5">Serine/threonine protein kinase</fullName>
    </submittedName>
</protein>
<evidence type="ECO:0000256" key="2">
    <source>
        <dbReference type="SAM" id="Coils"/>
    </source>
</evidence>
<proteinExistence type="predicted"/>
<keyword evidence="5" id="KW-0418">Kinase</keyword>
<dbReference type="GO" id="GO:0005737">
    <property type="term" value="C:cytoplasm"/>
    <property type="evidence" value="ECO:0007669"/>
    <property type="project" value="TreeGrafter"/>
</dbReference>
<dbReference type="Gene3D" id="1.10.510.10">
    <property type="entry name" value="Transferase(Phosphotransferase) domain 1"/>
    <property type="match status" value="1"/>
</dbReference>
<feature type="region of interest" description="Disordered" evidence="3">
    <location>
        <begin position="76"/>
        <end position="95"/>
    </location>
</feature>
<evidence type="ECO:0000256" key="3">
    <source>
        <dbReference type="SAM" id="MobiDB-lite"/>
    </source>
</evidence>
<dbReference type="CDD" id="cd14014">
    <property type="entry name" value="STKc_PknB_like"/>
    <property type="match status" value="1"/>
</dbReference>
<dbReference type="PROSITE" id="PS00107">
    <property type="entry name" value="PROTEIN_KINASE_ATP"/>
    <property type="match status" value="1"/>
</dbReference>
<evidence type="ECO:0000313" key="5">
    <source>
        <dbReference type="EMBL" id="TCO78086.1"/>
    </source>
</evidence>
<dbReference type="InterPro" id="IPR005532">
    <property type="entry name" value="SUMF_dom"/>
</dbReference>
<dbReference type="InterPro" id="IPR011009">
    <property type="entry name" value="Kinase-like_dom_sf"/>
</dbReference>
<dbReference type="Pfam" id="PF00069">
    <property type="entry name" value="Pkinase"/>
    <property type="match status" value="1"/>
</dbReference>
<dbReference type="SUPFAM" id="SSF56112">
    <property type="entry name" value="Protein kinase-like (PK-like)"/>
    <property type="match status" value="1"/>
</dbReference>
<dbReference type="InterPro" id="IPR042095">
    <property type="entry name" value="SUMF_sf"/>
</dbReference>
<dbReference type="InterPro" id="IPR045269">
    <property type="entry name" value="Atg1-like"/>
</dbReference>
<dbReference type="EMBL" id="SLWY01000024">
    <property type="protein sequence ID" value="TCO78086.1"/>
    <property type="molecule type" value="Genomic_DNA"/>
</dbReference>
<feature type="compositionally biased region" description="Pro residues" evidence="3">
    <location>
        <begin position="104"/>
        <end position="121"/>
    </location>
</feature>
<feature type="compositionally biased region" description="Gly residues" evidence="3">
    <location>
        <begin position="224"/>
        <end position="233"/>
    </location>
</feature>
<organism evidence="5 6">
    <name type="scientific">Plasticicumulans lactativorans</name>
    <dbReference type="NCBI Taxonomy" id="1133106"/>
    <lineage>
        <taxon>Bacteria</taxon>
        <taxon>Pseudomonadati</taxon>
        <taxon>Pseudomonadota</taxon>
        <taxon>Gammaproteobacteria</taxon>
        <taxon>Candidatus Competibacteraceae</taxon>
        <taxon>Plasticicumulans</taxon>
    </lineage>
</organism>
<dbReference type="OrthoDB" id="9801841at2"/>